<dbReference type="GeneID" id="27900078"/>
<gene>
    <name evidence="7" type="ORF">SEPMUDRAFT_140678</name>
</gene>
<dbReference type="Proteomes" id="UP000016931">
    <property type="component" value="Unassembled WGS sequence"/>
</dbReference>
<dbReference type="eggNOG" id="KOG0802">
    <property type="taxonomic scope" value="Eukaryota"/>
</dbReference>
<evidence type="ECO:0000256" key="3">
    <source>
        <dbReference type="ARBA" id="ARBA00022833"/>
    </source>
</evidence>
<dbReference type="PANTHER" id="PTHR16079">
    <property type="entry name" value="UBIQUITIN LIGASE PROTEIN CHFR"/>
    <property type="match status" value="1"/>
</dbReference>
<feature type="compositionally biased region" description="Polar residues" evidence="5">
    <location>
        <begin position="228"/>
        <end position="244"/>
    </location>
</feature>
<keyword evidence="2 4" id="KW-0863">Zinc-finger</keyword>
<protein>
    <recommendedName>
        <fullName evidence="6">RING-type domain-containing protein</fullName>
    </recommendedName>
</protein>
<dbReference type="Gene3D" id="3.30.40.10">
    <property type="entry name" value="Zinc/RING finger domain, C3HC4 (zinc finger)"/>
    <property type="match status" value="1"/>
</dbReference>
<evidence type="ECO:0000259" key="6">
    <source>
        <dbReference type="PROSITE" id="PS50089"/>
    </source>
</evidence>
<feature type="region of interest" description="Disordered" evidence="5">
    <location>
        <begin position="103"/>
        <end position="138"/>
    </location>
</feature>
<keyword evidence="3" id="KW-0862">Zinc</keyword>
<dbReference type="InterPro" id="IPR017907">
    <property type="entry name" value="Znf_RING_CS"/>
</dbReference>
<dbReference type="AlphaFoldDB" id="M3BYR3"/>
<dbReference type="SUPFAM" id="SSF50044">
    <property type="entry name" value="SH3-domain"/>
    <property type="match status" value="1"/>
</dbReference>
<dbReference type="PROSITE" id="PS50089">
    <property type="entry name" value="ZF_RING_2"/>
    <property type="match status" value="1"/>
</dbReference>
<dbReference type="STRING" id="692275.M3BYR3"/>
<dbReference type="GO" id="GO:0005634">
    <property type="term" value="C:nucleus"/>
    <property type="evidence" value="ECO:0007669"/>
    <property type="project" value="TreeGrafter"/>
</dbReference>
<evidence type="ECO:0000256" key="1">
    <source>
        <dbReference type="ARBA" id="ARBA00022723"/>
    </source>
</evidence>
<proteinExistence type="predicted"/>
<feature type="region of interest" description="Disordered" evidence="5">
    <location>
        <begin position="282"/>
        <end position="456"/>
    </location>
</feature>
<organism evidence="7 8">
    <name type="scientific">Sphaerulina musiva (strain SO2202)</name>
    <name type="common">Poplar stem canker fungus</name>
    <name type="synonym">Septoria musiva</name>
    <dbReference type="NCBI Taxonomy" id="692275"/>
    <lineage>
        <taxon>Eukaryota</taxon>
        <taxon>Fungi</taxon>
        <taxon>Dikarya</taxon>
        <taxon>Ascomycota</taxon>
        <taxon>Pezizomycotina</taxon>
        <taxon>Dothideomycetes</taxon>
        <taxon>Dothideomycetidae</taxon>
        <taxon>Mycosphaerellales</taxon>
        <taxon>Mycosphaerellaceae</taxon>
        <taxon>Sphaerulina</taxon>
    </lineage>
</organism>
<evidence type="ECO:0000313" key="7">
    <source>
        <dbReference type="EMBL" id="EMF13211.1"/>
    </source>
</evidence>
<dbReference type="PANTHER" id="PTHR16079:SF4">
    <property type="entry name" value="E3 UBIQUITIN-PROTEIN LIGASE CHFR"/>
    <property type="match status" value="1"/>
</dbReference>
<evidence type="ECO:0000256" key="2">
    <source>
        <dbReference type="ARBA" id="ARBA00022771"/>
    </source>
</evidence>
<evidence type="ECO:0000313" key="8">
    <source>
        <dbReference type="Proteomes" id="UP000016931"/>
    </source>
</evidence>
<feature type="compositionally biased region" description="Basic residues" evidence="5">
    <location>
        <begin position="170"/>
        <end position="180"/>
    </location>
</feature>
<dbReference type="PROSITE" id="PS00518">
    <property type="entry name" value="ZF_RING_1"/>
    <property type="match status" value="1"/>
</dbReference>
<dbReference type="SUPFAM" id="SSF57850">
    <property type="entry name" value="RING/U-box"/>
    <property type="match status" value="2"/>
</dbReference>
<sequence>MAGDSDGDVDDSGGGAASGVELTCSICTDVLYQPLTLLDCLHTFCGACVKEWFVWQATSAATSTRHTTASPYTCPSCRESVRGTKADWRLTALLEGFLRANPDKAKSDRDKQELGLHYKPGDDVIPPVALSHADEDSEDERLMAEIRELSMAHVDPETAQRRTERASRDRQRRRRERGHAHRPEGSSSRQQQSSRWVAQQAVRQQQEEEEKGEREEQEADRQIEHQPSLRSLLSNSDANSSEDVQQEILQSIYSEGLLNGIDIDNLTPAQEEELTERIAEAYRRRRRHRDRSRNREREDPSPQAQRQQATSPRTHIAHQQQSRTRTRPPVARPHIFEAQASTGAERQHRRSASSTSQHTRLPAVSVGHYGPAARSATDLSNPPRQEHPLSVERPRASSSNTRSSTDTTRMLRGDTQRVRATSNTLSAGGLEQPLRPRHRDSRPAEPMRTRTASSLNENAAPAPLAGQTALAAHAAPQQDVRPLVSTSAFAPEVVSSEVGFLQSSAVTPYTIACSHCQRQAIGLTLHYNCSKCDSGMYNLCIQCYRDGKGCYHWYGFGLMAMYRWQKAAEAEHSTRSFEYPHTLMPRKYIVAPSADADQTTVAVNTTNLDLQEGAFCESCLSFANTCYWYCNHCLEGAWGYCNSCVLKGHHCTHPLLAIAHISTLHNSDPSRIPLCIPVPHLKQDSYVLLPVLTDCDVCRNPINEKETRFHCYRCSGGDYDICNECYHSLVAIGKISSVNGPNGWRRCLSGHRMSVVGYQDTPTPAGPGKVRVTMKDMIGGWRLKDDAGLISAHDKRVVPAEPGTDKRSLAVWSRWPKEADKDELAFPKNAEFSEVEDLNADWSVAVYAGKVGLVPSNYTRRL</sequence>
<dbReference type="InterPro" id="IPR001841">
    <property type="entry name" value="Znf_RING"/>
</dbReference>
<dbReference type="InterPro" id="IPR036028">
    <property type="entry name" value="SH3-like_dom_sf"/>
</dbReference>
<dbReference type="OrthoDB" id="1305878at2759"/>
<keyword evidence="1" id="KW-0479">Metal-binding</keyword>
<feature type="compositionally biased region" description="Basic and acidic residues" evidence="5">
    <location>
        <begin position="103"/>
        <end position="122"/>
    </location>
</feature>
<feature type="domain" description="RING-type" evidence="6">
    <location>
        <begin position="24"/>
        <end position="78"/>
    </location>
</feature>
<evidence type="ECO:0000256" key="5">
    <source>
        <dbReference type="SAM" id="MobiDB-lite"/>
    </source>
</evidence>
<reference evidence="7 8" key="1">
    <citation type="journal article" date="2012" name="PLoS Pathog.">
        <title>Diverse lifestyles and strategies of plant pathogenesis encoded in the genomes of eighteen Dothideomycetes fungi.</title>
        <authorList>
            <person name="Ohm R.A."/>
            <person name="Feau N."/>
            <person name="Henrissat B."/>
            <person name="Schoch C.L."/>
            <person name="Horwitz B.A."/>
            <person name="Barry K.W."/>
            <person name="Condon B.J."/>
            <person name="Copeland A.C."/>
            <person name="Dhillon B."/>
            <person name="Glaser F."/>
            <person name="Hesse C.N."/>
            <person name="Kosti I."/>
            <person name="LaButti K."/>
            <person name="Lindquist E.A."/>
            <person name="Lucas S."/>
            <person name="Salamov A.A."/>
            <person name="Bradshaw R.E."/>
            <person name="Ciuffetti L."/>
            <person name="Hamelin R.C."/>
            <person name="Kema G.H.J."/>
            <person name="Lawrence C."/>
            <person name="Scott J.A."/>
            <person name="Spatafora J.W."/>
            <person name="Turgeon B.G."/>
            <person name="de Wit P.J.G.M."/>
            <person name="Zhong S."/>
            <person name="Goodwin S.B."/>
            <person name="Grigoriev I.V."/>
        </authorList>
    </citation>
    <scope>NUCLEOTIDE SEQUENCE [LARGE SCALE GENOMIC DNA]</scope>
    <source>
        <strain evidence="7 8">SO2202</strain>
    </source>
</reference>
<feature type="compositionally biased region" description="Polar residues" evidence="5">
    <location>
        <begin position="302"/>
        <end position="323"/>
    </location>
</feature>
<dbReference type="GO" id="GO:0004842">
    <property type="term" value="F:ubiquitin-protein transferase activity"/>
    <property type="evidence" value="ECO:0007669"/>
    <property type="project" value="TreeGrafter"/>
</dbReference>
<evidence type="ECO:0000256" key="4">
    <source>
        <dbReference type="PROSITE-ProRule" id="PRU00175"/>
    </source>
</evidence>
<dbReference type="GO" id="GO:0016567">
    <property type="term" value="P:protein ubiquitination"/>
    <property type="evidence" value="ECO:0007669"/>
    <property type="project" value="TreeGrafter"/>
</dbReference>
<dbReference type="EMBL" id="KB456263">
    <property type="protein sequence ID" value="EMF13211.1"/>
    <property type="molecule type" value="Genomic_DNA"/>
</dbReference>
<feature type="compositionally biased region" description="Low complexity" evidence="5">
    <location>
        <begin position="186"/>
        <end position="204"/>
    </location>
</feature>
<dbReference type="RefSeq" id="XP_016761332.1">
    <property type="nucleotide sequence ID" value="XM_016902941.1"/>
</dbReference>
<dbReference type="SMART" id="SM00184">
    <property type="entry name" value="RING"/>
    <property type="match status" value="1"/>
</dbReference>
<feature type="compositionally biased region" description="Low complexity" evidence="5">
    <location>
        <begin position="396"/>
        <end position="408"/>
    </location>
</feature>
<feature type="compositionally biased region" description="Basic and acidic residues" evidence="5">
    <location>
        <begin position="384"/>
        <end position="395"/>
    </location>
</feature>
<dbReference type="GO" id="GO:0008270">
    <property type="term" value="F:zinc ion binding"/>
    <property type="evidence" value="ECO:0007669"/>
    <property type="project" value="UniProtKB-KW"/>
</dbReference>
<keyword evidence="8" id="KW-1185">Reference proteome</keyword>
<dbReference type="InterPro" id="IPR018957">
    <property type="entry name" value="Znf_C3HC4_RING-type"/>
</dbReference>
<feature type="compositionally biased region" description="Basic and acidic residues" evidence="5">
    <location>
        <begin position="150"/>
        <end position="169"/>
    </location>
</feature>
<feature type="compositionally biased region" description="Basic and acidic residues" evidence="5">
    <location>
        <begin position="211"/>
        <end position="224"/>
    </location>
</feature>
<accession>M3BYR3</accession>
<dbReference type="InterPro" id="IPR013083">
    <property type="entry name" value="Znf_RING/FYVE/PHD"/>
</dbReference>
<dbReference type="Pfam" id="PF00097">
    <property type="entry name" value="zf-C3HC4"/>
    <property type="match status" value="1"/>
</dbReference>
<feature type="region of interest" description="Disordered" evidence="5">
    <location>
        <begin position="150"/>
        <end position="244"/>
    </location>
</feature>
<dbReference type="GO" id="GO:0006511">
    <property type="term" value="P:ubiquitin-dependent protein catabolic process"/>
    <property type="evidence" value="ECO:0007669"/>
    <property type="project" value="TreeGrafter"/>
</dbReference>
<dbReference type="InterPro" id="IPR052256">
    <property type="entry name" value="E3_ubiquitin-ligase_CHFR"/>
</dbReference>
<feature type="compositionally biased region" description="Basic residues" evidence="5">
    <location>
        <begin position="283"/>
        <end position="292"/>
    </location>
</feature>
<dbReference type="HOGENOM" id="CLU_005224_1_0_1"/>
<dbReference type="OMA" id="NNCVNQG"/>
<name>M3BYR3_SPHMS</name>